<organism evidence="1 2">
    <name type="scientific">Sorghum bicolor</name>
    <name type="common">Sorghum</name>
    <name type="synonym">Sorghum vulgare</name>
    <dbReference type="NCBI Taxonomy" id="4558"/>
    <lineage>
        <taxon>Eukaryota</taxon>
        <taxon>Viridiplantae</taxon>
        <taxon>Streptophyta</taxon>
        <taxon>Embryophyta</taxon>
        <taxon>Tracheophyta</taxon>
        <taxon>Spermatophyta</taxon>
        <taxon>Magnoliopsida</taxon>
        <taxon>Liliopsida</taxon>
        <taxon>Poales</taxon>
        <taxon>Poaceae</taxon>
        <taxon>PACMAD clade</taxon>
        <taxon>Panicoideae</taxon>
        <taxon>Andropogonodae</taxon>
        <taxon>Andropogoneae</taxon>
        <taxon>Sorghinae</taxon>
        <taxon>Sorghum</taxon>
    </lineage>
</organism>
<protein>
    <submittedName>
        <fullName evidence="1">Uncharacterized protein</fullName>
    </submittedName>
</protein>
<evidence type="ECO:0000313" key="2">
    <source>
        <dbReference type="Proteomes" id="UP000807115"/>
    </source>
</evidence>
<comment type="caution">
    <text evidence="1">The sequence shown here is derived from an EMBL/GenBank/DDBJ whole genome shotgun (WGS) entry which is preliminary data.</text>
</comment>
<proteinExistence type="predicted"/>
<dbReference type="AlphaFoldDB" id="A0A921R9T9"/>
<gene>
    <name evidence="1" type="ORF">BDA96_03G075300</name>
</gene>
<accession>A0A921R9T9</accession>
<dbReference type="EMBL" id="CM027682">
    <property type="protein sequence ID" value="KAG0536573.1"/>
    <property type="molecule type" value="Genomic_DNA"/>
</dbReference>
<evidence type="ECO:0000313" key="1">
    <source>
        <dbReference type="EMBL" id="KAG0536573.1"/>
    </source>
</evidence>
<reference evidence="1" key="2">
    <citation type="submission" date="2020-10" db="EMBL/GenBank/DDBJ databases">
        <authorList>
            <person name="Cooper E.A."/>
            <person name="Brenton Z.W."/>
            <person name="Flinn B.S."/>
            <person name="Jenkins J."/>
            <person name="Shu S."/>
            <person name="Flowers D."/>
            <person name="Luo F."/>
            <person name="Wang Y."/>
            <person name="Xia P."/>
            <person name="Barry K."/>
            <person name="Daum C."/>
            <person name="Lipzen A."/>
            <person name="Yoshinaga Y."/>
            <person name="Schmutz J."/>
            <person name="Saski C."/>
            <person name="Vermerris W."/>
            <person name="Kresovich S."/>
        </authorList>
    </citation>
    <scope>NUCLEOTIDE SEQUENCE</scope>
</reference>
<sequence>MPPQIPVLSKRSLCRFVERFTIELGSCPVKAVLLEISNIWSWLQFDKEVTNSHPSAWLASNMLLTKCRCCSARSFPMVRGTYPLSKFCPRWSCRSSVRLESEAGMGPVNWFAT</sequence>
<dbReference type="Proteomes" id="UP000807115">
    <property type="component" value="Chromosome 3"/>
</dbReference>
<reference evidence="1" key="1">
    <citation type="journal article" date="2019" name="BMC Genomics">
        <title>A new reference genome for Sorghum bicolor reveals high levels of sequence similarity between sweet and grain genotypes: implications for the genetics of sugar metabolism.</title>
        <authorList>
            <person name="Cooper E.A."/>
            <person name="Brenton Z.W."/>
            <person name="Flinn B.S."/>
            <person name="Jenkins J."/>
            <person name="Shu S."/>
            <person name="Flowers D."/>
            <person name="Luo F."/>
            <person name="Wang Y."/>
            <person name="Xia P."/>
            <person name="Barry K."/>
            <person name="Daum C."/>
            <person name="Lipzen A."/>
            <person name="Yoshinaga Y."/>
            <person name="Schmutz J."/>
            <person name="Saski C."/>
            <person name="Vermerris W."/>
            <person name="Kresovich S."/>
        </authorList>
    </citation>
    <scope>NUCLEOTIDE SEQUENCE</scope>
</reference>
<name>A0A921R9T9_SORBI</name>